<evidence type="ECO:0000256" key="3">
    <source>
        <dbReference type="ARBA" id="ARBA00023163"/>
    </source>
</evidence>
<proteinExistence type="predicted"/>
<reference evidence="5" key="1">
    <citation type="submission" date="2020-05" db="EMBL/GenBank/DDBJ databases">
        <authorList>
            <person name="Zhu T."/>
            <person name="Keshari N."/>
            <person name="Lu X."/>
        </authorList>
    </citation>
    <scope>NUCLEOTIDE SEQUENCE</scope>
    <source>
        <strain evidence="5">NK1-12</strain>
    </source>
</reference>
<dbReference type="EMBL" id="CP053587">
    <property type="protein sequence ID" value="WNZ27129.1"/>
    <property type="molecule type" value="Genomic_DNA"/>
</dbReference>
<dbReference type="SMART" id="SM00345">
    <property type="entry name" value="HTH_GNTR"/>
    <property type="match status" value="1"/>
</dbReference>
<organism evidence="5">
    <name type="scientific">Leptolyngbya sp. NK1-12</name>
    <dbReference type="NCBI Taxonomy" id="2547451"/>
    <lineage>
        <taxon>Bacteria</taxon>
        <taxon>Bacillati</taxon>
        <taxon>Cyanobacteriota</taxon>
        <taxon>Cyanophyceae</taxon>
        <taxon>Leptolyngbyales</taxon>
        <taxon>Leptolyngbyaceae</taxon>
        <taxon>Leptolyngbya group</taxon>
        <taxon>Leptolyngbya</taxon>
    </lineage>
</organism>
<dbReference type="InterPro" id="IPR036388">
    <property type="entry name" value="WH-like_DNA-bd_sf"/>
</dbReference>
<dbReference type="PANTHER" id="PTHR38445:SF9">
    <property type="entry name" value="HTH-TYPE TRANSCRIPTIONAL REPRESSOR YTRA"/>
    <property type="match status" value="1"/>
</dbReference>
<dbReference type="Pfam" id="PF00392">
    <property type="entry name" value="GntR"/>
    <property type="match status" value="1"/>
</dbReference>
<dbReference type="PROSITE" id="PS50949">
    <property type="entry name" value="HTH_GNTR"/>
    <property type="match status" value="1"/>
</dbReference>
<protein>
    <submittedName>
        <fullName evidence="5">GntR family transcriptional regulator</fullName>
    </submittedName>
</protein>
<accession>A0AA96WKV3</accession>
<feature type="domain" description="HTH gntR-type" evidence="4">
    <location>
        <begin position="23"/>
        <end position="91"/>
    </location>
</feature>
<dbReference type="InterPro" id="IPR000524">
    <property type="entry name" value="Tscrpt_reg_HTH_GntR"/>
</dbReference>
<dbReference type="SUPFAM" id="SSF46785">
    <property type="entry name" value="Winged helix' DNA-binding domain"/>
    <property type="match status" value="1"/>
</dbReference>
<keyword evidence="2" id="KW-0238">DNA-binding</keyword>
<gene>
    <name evidence="5" type="ORF">HJG54_29910</name>
</gene>
<dbReference type="RefSeq" id="WP_316436754.1">
    <property type="nucleotide sequence ID" value="NZ_CP053587.1"/>
</dbReference>
<dbReference type="Gene3D" id="1.10.10.10">
    <property type="entry name" value="Winged helix-like DNA-binding domain superfamily/Winged helix DNA-binding domain"/>
    <property type="match status" value="1"/>
</dbReference>
<evidence type="ECO:0000256" key="1">
    <source>
        <dbReference type="ARBA" id="ARBA00023015"/>
    </source>
</evidence>
<sequence length="335" mass="36418">MNKLAATNPTNALPIQIDPKAPLAISAQIAEQIKLLIAFGALQIGDALPPTTTLAKQLQANHNTIASVYSSLTDSGYLTAQRGKGTFVADTLCVQNLIKNNRHYLLLRQAFTAAQEINISPAEFAGAAYAQAVMLSGAQSNPLKLVFVEEQSPSGLELYHLVQAEVGLPVFFAGWTDVIAQQPDVMNQLRSADLVITTTAYAALMAHMSGLGQNKEILALEVRPSVEVLTQASSLPQDAQMLIIGCDRAEAKRLKQMLNEAGISHIQVQTAALEQIQQHPQKLEQFDALCCSLPVQLQLQTTKMIHHPHLTVFRLRLDPTHLLVLKARINSLQSS</sequence>
<dbReference type="PANTHER" id="PTHR38445">
    <property type="entry name" value="HTH-TYPE TRANSCRIPTIONAL REPRESSOR YTRA"/>
    <property type="match status" value="1"/>
</dbReference>
<dbReference type="CDD" id="cd07377">
    <property type="entry name" value="WHTH_GntR"/>
    <property type="match status" value="1"/>
</dbReference>
<keyword evidence="1" id="KW-0805">Transcription regulation</keyword>
<keyword evidence="3" id="KW-0804">Transcription</keyword>
<dbReference type="GO" id="GO:0003677">
    <property type="term" value="F:DNA binding"/>
    <property type="evidence" value="ECO:0007669"/>
    <property type="project" value="UniProtKB-KW"/>
</dbReference>
<dbReference type="AlphaFoldDB" id="A0AA96WKV3"/>
<evidence type="ECO:0000256" key="2">
    <source>
        <dbReference type="ARBA" id="ARBA00023125"/>
    </source>
</evidence>
<dbReference type="InterPro" id="IPR036390">
    <property type="entry name" value="WH_DNA-bd_sf"/>
</dbReference>
<dbReference type="GO" id="GO:0003700">
    <property type="term" value="F:DNA-binding transcription factor activity"/>
    <property type="evidence" value="ECO:0007669"/>
    <property type="project" value="InterPro"/>
</dbReference>
<name>A0AA96WKV3_9CYAN</name>
<evidence type="ECO:0000259" key="4">
    <source>
        <dbReference type="PROSITE" id="PS50949"/>
    </source>
</evidence>
<evidence type="ECO:0000313" key="5">
    <source>
        <dbReference type="EMBL" id="WNZ27129.1"/>
    </source>
</evidence>